<dbReference type="SUPFAM" id="SSF46894">
    <property type="entry name" value="C-terminal effector domain of the bipartite response regulators"/>
    <property type="match status" value="1"/>
</dbReference>
<dbReference type="PROSITE" id="PS51755">
    <property type="entry name" value="OMPR_PHOB"/>
    <property type="match status" value="1"/>
</dbReference>
<dbReference type="GO" id="GO:0032993">
    <property type="term" value="C:protein-DNA complex"/>
    <property type="evidence" value="ECO:0007669"/>
    <property type="project" value="TreeGrafter"/>
</dbReference>
<proteinExistence type="predicted"/>
<feature type="domain" description="OmpR/PhoB-type" evidence="9">
    <location>
        <begin position="123"/>
        <end position="220"/>
    </location>
</feature>
<dbReference type="CDD" id="cd00383">
    <property type="entry name" value="trans_reg_C"/>
    <property type="match status" value="1"/>
</dbReference>
<dbReference type="InterPro" id="IPR001867">
    <property type="entry name" value="OmpR/PhoB-type_DNA-bd"/>
</dbReference>
<dbReference type="EMBL" id="MBTA01000023">
    <property type="protein sequence ID" value="RKD16121.1"/>
    <property type="molecule type" value="Genomic_DNA"/>
</dbReference>
<keyword evidence="3" id="KW-0805">Transcription regulation</keyword>
<keyword evidence="11" id="KW-1185">Reference proteome</keyword>
<evidence type="ECO:0000256" key="7">
    <source>
        <dbReference type="PROSITE-ProRule" id="PRU01091"/>
    </source>
</evidence>
<dbReference type="InterPro" id="IPR016032">
    <property type="entry name" value="Sig_transdc_resp-reg_C-effctor"/>
</dbReference>
<evidence type="ECO:0000256" key="2">
    <source>
        <dbReference type="ARBA" id="ARBA00023012"/>
    </source>
</evidence>
<dbReference type="RefSeq" id="WP_120181617.1">
    <property type="nucleotide sequence ID" value="NZ_MBTA01000023.1"/>
</dbReference>
<dbReference type="PANTHER" id="PTHR48111:SF1">
    <property type="entry name" value="TWO-COMPONENT RESPONSE REGULATOR ORR33"/>
    <property type="match status" value="1"/>
</dbReference>
<evidence type="ECO:0000313" key="11">
    <source>
        <dbReference type="Proteomes" id="UP000283433"/>
    </source>
</evidence>
<accession>A0A419S5J2</accession>
<evidence type="ECO:0000256" key="1">
    <source>
        <dbReference type="ARBA" id="ARBA00022553"/>
    </source>
</evidence>
<evidence type="ECO:0000256" key="4">
    <source>
        <dbReference type="ARBA" id="ARBA00023125"/>
    </source>
</evidence>
<dbReference type="Pfam" id="PF00072">
    <property type="entry name" value="Response_reg"/>
    <property type="match status" value="1"/>
</dbReference>
<evidence type="ECO:0000256" key="5">
    <source>
        <dbReference type="ARBA" id="ARBA00023163"/>
    </source>
</evidence>
<keyword evidence="4 7" id="KW-0238">DNA-binding</keyword>
<gene>
    <name evidence="10" type="ORF">BCY91_04325</name>
</gene>
<dbReference type="GO" id="GO:0000976">
    <property type="term" value="F:transcription cis-regulatory region binding"/>
    <property type="evidence" value="ECO:0007669"/>
    <property type="project" value="TreeGrafter"/>
</dbReference>
<evidence type="ECO:0008006" key="12">
    <source>
        <dbReference type="Google" id="ProtNLM"/>
    </source>
</evidence>
<name>A0A419S5J2_9SPHI</name>
<feature type="DNA-binding region" description="OmpR/PhoB-type" evidence="7">
    <location>
        <begin position="123"/>
        <end position="220"/>
    </location>
</feature>
<dbReference type="InterPro" id="IPR001789">
    <property type="entry name" value="Sig_transdc_resp-reg_receiver"/>
</dbReference>
<dbReference type="PROSITE" id="PS50110">
    <property type="entry name" value="RESPONSE_REGULATORY"/>
    <property type="match status" value="1"/>
</dbReference>
<comment type="caution">
    <text evidence="10">The sequence shown here is derived from an EMBL/GenBank/DDBJ whole genome shotgun (WGS) entry which is preliminary data.</text>
</comment>
<evidence type="ECO:0000259" key="9">
    <source>
        <dbReference type="PROSITE" id="PS51755"/>
    </source>
</evidence>
<organism evidence="10 11">
    <name type="scientific">Pelobium manganitolerans</name>
    <dbReference type="NCBI Taxonomy" id="1842495"/>
    <lineage>
        <taxon>Bacteria</taxon>
        <taxon>Pseudomonadati</taxon>
        <taxon>Bacteroidota</taxon>
        <taxon>Sphingobacteriia</taxon>
        <taxon>Sphingobacteriales</taxon>
        <taxon>Sphingobacteriaceae</taxon>
        <taxon>Pelobium</taxon>
    </lineage>
</organism>
<dbReference type="SMART" id="SM00448">
    <property type="entry name" value="REC"/>
    <property type="match status" value="1"/>
</dbReference>
<reference evidence="10 11" key="1">
    <citation type="submission" date="2016-07" db="EMBL/GenBank/DDBJ databases">
        <title>Genome of Pelobium manganitolerans.</title>
        <authorList>
            <person name="Wu S."/>
            <person name="Wang G."/>
        </authorList>
    </citation>
    <scope>NUCLEOTIDE SEQUENCE [LARGE SCALE GENOMIC DNA]</scope>
    <source>
        <strain evidence="10 11">YS-25</strain>
    </source>
</reference>
<dbReference type="InterPro" id="IPR011006">
    <property type="entry name" value="CheY-like_superfamily"/>
</dbReference>
<dbReference type="OrthoDB" id="9790442at2"/>
<sequence>MKILVVEDKLALAQSIISYLNSEGYTCHLATDAYEFEDFFSKHQYQFFILDVMLPFGDGLSLLKHIKTADADAPVMMISAKDAHDDRAKALALGADGFLTKPFHLSTLSTQIREILLQKSPRTALLKYKEIELNNLEKSVKILGVELDLTFTEFALLRFLMLNPNKVISKNAVIENLNAQTALYFNNFEIVAAHLHQLRQKMGTAGKYVQTVYGIGFKLS</sequence>
<evidence type="ECO:0000256" key="3">
    <source>
        <dbReference type="ARBA" id="ARBA00023015"/>
    </source>
</evidence>
<dbReference type="GO" id="GO:0005829">
    <property type="term" value="C:cytosol"/>
    <property type="evidence" value="ECO:0007669"/>
    <property type="project" value="TreeGrafter"/>
</dbReference>
<dbReference type="PANTHER" id="PTHR48111">
    <property type="entry name" value="REGULATOR OF RPOS"/>
    <property type="match status" value="1"/>
</dbReference>
<keyword evidence="1 6" id="KW-0597">Phosphoprotein</keyword>
<dbReference type="GO" id="GO:0006355">
    <property type="term" value="P:regulation of DNA-templated transcription"/>
    <property type="evidence" value="ECO:0007669"/>
    <property type="project" value="InterPro"/>
</dbReference>
<dbReference type="SUPFAM" id="SSF52172">
    <property type="entry name" value="CheY-like"/>
    <property type="match status" value="1"/>
</dbReference>
<dbReference type="Gene3D" id="1.10.10.10">
    <property type="entry name" value="Winged helix-like DNA-binding domain superfamily/Winged helix DNA-binding domain"/>
    <property type="match status" value="1"/>
</dbReference>
<dbReference type="Proteomes" id="UP000283433">
    <property type="component" value="Unassembled WGS sequence"/>
</dbReference>
<dbReference type="Gene3D" id="3.40.50.2300">
    <property type="match status" value="1"/>
</dbReference>
<feature type="modified residue" description="4-aspartylphosphate" evidence="6">
    <location>
        <position position="51"/>
    </location>
</feature>
<evidence type="ECO:0000256" key="6">
    <source>
        <dbReference type="PROSITE-ProRule" id="PRU00169"/>
    </source>
</evidence>
<feature type="domain" description="Response regulatory" evidence="8">
    <location>
        <begin position="2"/>
        <end position="116"/>
    </location>
</feature>
<keyword evidence="5" id="KW-0804">Transcription</keyword>
<evidence type="ECO:0000259" key="8">
    <source>
        <dbReference type="PROSITE" id="PS50110"/>
    </source>
</evidence>
<dbReference type="InterPro" id="IPR036388">
    <property type="entry name" value="WH-like_DNA-bd_sf"/>
</dbReference>
<dbReference type="GO" id="GO:0000156">
    <property type="term" value="F:phosphorelay response regulator activity"/>
    <property type="evidence" value="ECO:0007669"/>
    <property type="project" value="TreeGrafter"/>
</dbReference>
<dbReference type="AlphaFoldDB" id="A0A419S5J2"/>
<dbReference type="InterPro" id="IPR039420">
    <property type="entry name" value="WalR-like"/>
</dbReference>
<keyword evidence="2" id="KW-0902">Two-component regulatory system</keyword>
<protein>
    <recommendedName>
        <fullName evidence="12">DNA-binding response regulator</fullName>
    </recommendedName>
</protein>
<dbReference type="Pfam" id="PF00486">
    <property type="entry name" value="Trans_reg_C"/>
    <property type="match status" value="1"/>
</dbReference>
<evidence type="ECO:0000313" key="10">
    <source>
        <dbReference type="EMBL" id="RKD16121.1"/>
    </source>
</evidence>
<dbReference type="SMART" id="SM00862">
    <property type="entry name" value="Trans_reg_C"/>
    <property type="match status" value="1"/>
</dbReference>